<dbReference type="Gene3D" id="1.20.1250.20">
    <property type="entry name" value="MFS general substrate transporter like domains"/>
    <property type="match status" value="1"/>
</dbReference>
<organism evidence="7 8">
    <name type="scientific">Tegillarca granosa</name>
    <name type="common">Malaysian cockle</name>
    <name type="synonym">Anadara granosa</name>
    <dbReference type="NCBI Taxonomy" id="220873"/>
    <lineage>
        <taxon>Eukaryota</taxon>
        <taxon>Metazoa</taxon>
        <taxon>Spiralia</taxon>
        <taxon>Lophotrochozoa</taxon>
        <taxon>Mollusca</taxon>
        <taxon>Bivalvia</taxon>
        <taxon>Autobranchia</taxon>
        <taxon>Pteriomorphia</taxon>
        <taxon>Arcoida</taxon>
        <taxon>Arcoidea</taxon>
        <taxon>Arcidae</taxon>
        <taxon>Tegillarca</taxon>
    </lineage>
</organism>
<reference evidence="7 8" key="1">
    <citation type="submission" date="2022-12" db="EMBL/GenBank/DDBJ databases">
        <title>Chromosome-level genome of Tegillarca granosa.</title>
        <authorList>
            <person name="Kim J."/>
        </authorList>
    </citation>
    <scope>NUCLEOTIDE SEQUENCE [LARGE SCALE GENOMIC DNA]</scope>
    <source>
        <strain evidence="7">Teg-2019</strain>
        <tissue evidence="7">Adductor muscle</tissue>
    </source>
</reference>
<dbReference type="Pfam" id="PF07690">
    <property type="entry name" value="MFS_1"/>
    <property type="match status" value="1"/>
</dbReference>
<evidence type="ECO:0000256" key="4">
    <source>
        <dbReference type="ARBA" id="ARBA00023136"/>
    </source>
</evidence>
<feature type="transmembrane region" description="Helical" evidence="5">
    <location>
        <begin position="89"/>
        <end position="110"/>
    </location>
</feature>
<dbReference type="Proteomes" id="UP001217089">
    <property type="component" value="Unassembled WGS sequence"/>
</dbReference>
<protein>
    <recommendedName>
        <fullName evidence="6">Major facilitator superfamily (MFS) profile domain-containing protein</fullName>
    </recommendedName>
</protein>
<dbReference type="InterPro" id="IPR011701">
    <property type="entry name" value="MFS"/>
</dbReference>
<feature type="domain" description="Major facilitator superfamily (MFS) profile" evidence="6">
    <location>
        <begin position="1"/>
        <end position="219"/>
    </location>
</feature>
<keyword evidence="4 5" id="KW-0472">Membrane</keyword>
<feature type="transmembrane region" description="Helical" evidence="5">
    <location>
        <begin position="149"/>
        <end position="167"/>
    </location>
</feature>
<dbReference type="PANTHER" id="PTHR11662:SF399">
    <property type="entry name" value="FI19708P1-RELATED"/>
    <property type="match status" value="1"/>
</dbReference>
<dbReference type="SUPFAM" id="SSF103473">
    <property type="entry name" value="MFS general substrate transporter"/>
    <property type="match status" value="1"/>
</dbReference>
<evidence type="ECO:0000256" key="3">
    <source>
        <dbReference type="ARBA" id="ARBA00022989"/>
    </source>
</evidence>
<dbReference type="InterPro" id="IPR050382">
    <property type="entry name" value="MFS_Na/Anion_cotransporter"/>
</dbReference>
<dbReference type="InterPro" id="IPR020846">
    <property type="entry name" value="MFS_dom"/>
</dbReference>
<dbReference type="PROSITE" id="PS50850">
    <property type="entry name" value="MFS"/>
    <property type="match status" value="1"/>
</dbReference>
<evidence type="ECO:0000259" key="6">
    <source>
        <dbReference type="PROSITE" id="PS50850"/>
    </source>
</evidence>
<feature type="transmembrane region" description="Helical" evidence="5">
    <location>
        <begin position="116"/>
        <end position="137"/>
    </location>
</feature>
<evidence type="ECO:0000313" key="7">
    <source>
        <dbReference type="EMBL" id="KAJ8321723.1"/>
    </source>
</evidence>
<comment type="subcellular location">
    <subcellularLocation>
        <location evidence="1">Membrane</location>
        <topology evidence="1">Multi-pass membrane protein</topology>
    </subcellularLocation>
</comment>
<keyword evidence="3 5" id="KW-1133">Transmembrane helix</keyword>
<gene>
    <name evidence="7" type="ORF">KUTeg_000194</name>
</gene>
<keyword evidence="2 5" id="KW-0812">Transmembrane</keyword>
<keyword evidence="8" id="KW-1185">Reference proteome</keyword>
<sequence>MLFFGVFYTFAIRVNINLSIVCMVNHSAITDINSTDESHCNKNDSGDIDGPFVWNRNVQANILGAYFWPYAISQVPASLLVTKFGAHRVFGCVLLLTAVITILTPVVSRVNYIGTITLRAFIGILTAGTFVSCQYLLGRWIPIQERSRMSALTFAGIEIGSLVTYALTGVLCDHGFDGGWPSIFYIQDTKRGGNNSSIYPTLRGRRLEQEQKNHAMEEL</sequence>
<evidence type="ECO:0000256" key="5">
    <source>
        <dbReference type="SAM" id="Phobius"/>
    </source>
</evidence>
<dbReference type="EMBL" id="JARBDR010000018">
    <property type="protein sequence ID" value="KAJ8321723.1"/>
    <property type="molecule type" value="Genomic_DNA"/>
</dbReference>
<evidence type="ECO:0000313" key="8">
    <source>
        <dbReference type="Proteomes" id="UP001217089"/>
    </source>
</evidence>
<accession>A0ABQ9FWV0</accession>
<evidence type="ECO:0000256" key="2">
    <source>
        <dbReference type="ARBA" id="ARBA00022692"/>
    </source>
</evidence>
<name>A0ABQ9FWV0_TEGGR</name>
<dbReference type="PANTHER" id="PTHR11662">
    <property type="entry name" value="SOLUTE CARRIER FAMILY 17"/>
    <property type="match status" value="1"/>
</dbReference>
<evidence type="ECO:0000256" key="1">
    <source>
        <dbReference type="ARBA" id="ARBA00004141"/>
    </source>
</evidence>
<proteinExistence type="predicted"/>
<comment type="caution">
    <text evidence="7">The sequence shown here is derived from an EMBL/GenBank/DDBJ whole genome shotgun (WGS) entry which is preliminary data.</text>
</comment>
<dbReference type="InterPro" id="IPR036259">
    <property type="entry name" value="MFS_trans_sf"/>
</dbReference>